<dbReference type="Proteomes" id="UP000694402">
    <property type="component" value="Unassembled WGS sequence"/>
</dbReference>
<keyword evidence="4" id="KW-1185">Reference proteome</keyword>
<evidence type="ECO:0000256" key="2">
    <source>
        <dbReference type="SAM" id="MobiDB-lite"/>
    </source>
</evidence>
<protein>
    <recommendedName>
        <fullName evidence="5">Tumor necrosis factor alpha-induced protein 2</fullName>
    </recommendedName>
</protein>
<organism evidence="3 4">
    <name type="scientific">Oncorhynchus tshawytscha</name>
    <name type="common">Chinook salmon</name>
    <name type="synonym">Salmo tshawytscha</name>
    <dbReference type="NCBI Taxonomy" id="74940"/>
    <lineage>
        <taxon>Eukaryota</taxon>
        <taxon>Metazoa</taxon>
        <taxon>Chordata</taxon>
        <taxon>Craniata</taxon>
        <taxon>Vertebrata</taxon>
        <taxon>Euteleostomi</taxon>
        <taxon>Actinopterygii</taxon>
        <taxon>Neopterygii</taxon>
        <taxon>Teleostei</taxon>
        <taxon>Protacanthopterygii</taxon>
        <taxon>Salmoniformes</taxon>
        <taxon>Salmonidae</taxon>
        <taxon>Salmoninae</taxon>
        <taxon>Oncorhynchus</taxon>
    </lineage>
</organism>
<evidence type="ECO:0000313" key="3">
    <source>
        <dbReference type="Ensembl" id="ENSOTSP00005073442.2"/>
    </source>
</evidence>
<dbReference type="GO" id="GO:0006887">
    <property type="term" value="P:exocytosis"/>
    <property type="evidence" value="ECO:0007669"/>
    <property type="project" value="InterPro"/>
</dbReference>
<reference evidence="3" key="1">
    <citation type="submission" date="2025-08" db="UniProtKB">
        <authorList>
            <consortium name="Ensembl"/>
        </authorList>
    </citation>
    <scope>IDENTIFICATION</scope>
</reference>
<dbReference type="PANTHER" id="PTHR21292">
    <property type="entry name" value="EXOCYST COMPLEX COMPONENT SEC6-RELATED"/>
    <property type="match status" value="1"/>
</dbReference>
<dbReference type="Gene3D" id="1.10.357.70">
    <property type="entry name" value="Exocyst complex component Sec6, C-terminal domain"/>
    <property type="match status" value="1"/>
</dbReference>
<dbReference type="InterPro" id="IPR042532">
    <property type="entry name" value="EXOC3/Sec6_C"/>
</dbReference>
<name>A0A8C8IAX2_ONCTS</name>
<dbReference type="GeneTree" id="ENSGT01030000234613"/>
<accession>A0A8C8IAX2</accession>
<dbReference type="PANTHER" id="PTHR21292:SF4">
    <property type="entry name" value="TUMOR NECROSIS FACTOR ALPHA-INDUCED PROTEIN 2"/>
    <property type="match status" value="1"/>
</dbReference>
<dbReference type="AlphaFoldDB" id="A0A8C8IAX2"/>
<dbReference type="InterPro" id="IPR010326">
    <property type="entry name" value="EXOC3/Sec6"/>
</dbReference>
<dbReference type="Pfam" id="PF06046">
    <property type="entry name" value="Sec6"/>
    <property type="match status" value="1"/>
</dbReference>
<evidence type="ECO:0008006" key="5">
    <source>
        <dbReference type="Google" id="ProtNLM"/>
    </source>
</evidence>
<evidence type="ECO:0000256" key="1">
    <source>
        <dbReference type="ARBA" id="ARBA00009447"/>
    </source>
</evidence>
<dbReference type="GO" id="GO:0000145">
    <property type="term" value="C:exocyst"/>
    <property type="evidence" value="ECO:0007669"/>
    <property type="project" value="InterPro"/>
</dbReference>
<reference evidence="3" key="2">
    <citation type="submission" date="2025-09" db="UniProtKB">
        <authorList>
            <consortium name="Ensembl"/>
        </authorList>
    </citation>
    <scope>IDENTIFICATION</scope>
</reference>
<dbReference type="GO" id="GO:0051601">
    <property type="term" value="P:exocyst localization"/>
    <property type="evidence" value="ECO:0007669"/>
    <property type="project" value="TreeGrafter"/>
</dbReference>
<feature type="region of interest" description="Disordered" evidence="2">
    <location>
        <begin position="79"/>
        <end position="101"/>
    </location>
</feature>
<dbReference type="GO" id="GO:0000149">
    <property type="term" value="F:SNARE binding"/>
    <property type="evidence" value="ECO:0007669"/>
    <property type="project" value="TreeGrafter"/>
</dbReference>
<sequence length="725" mass="83151">MEVFLRYADVICTVMRVDRFLSVHTYFSIWLQQSTRRDVARPRLEPWSSDSQTNTSTVMLRGPNLLLRSLAMRTLWTSNTPGIGSTKPESPVEHSGKTTSAGRKFKQFTLPPILRRNSKSNSHVSFPDVPNTSSLIAAPQKELLTFEQNLERNRLSAAGQQLIDREEHLYGRISEVVQPTTEREKEKEQLARDRKALLSHIDLAVKSSLSPDKDRLEALKSAVKAILQEEEQDRRWLKQESKQPFWRPSECRRHHDTVIQSLVEECMVNAELPPKESNKLRSSLQRDICGKGRRLQEDLLMVVKDVKGCYPEDMDICNLYGKMYHQAFSAGMRKIAEYGLDMIDCSYLLHWVNVAYPEILQNLELTKAINPEALGKLLTEELTTHLENQYLTHQETEVQTLINKVLHVEEQAWREGSVPELRDNCYFSPLAIDVIQFVHAAFESVETVLGDTSKVQMIACLLKDFLNSYKKFQEKVLQGSNNRNSRTVIMANLSCVEQFRDYIVKKADLFPVDIKECCLSIVADMKNCGYRYLTSPIHKDLKSQYRSLGTPIWLEKKHVFEKLLEGINKHTQDVMGLTDSCHQELLSQLHLEVTVEYVRRLLKRKIKLRDKEMQEQAARSVWEDGQRLNQLFTEAGSREEWLSDILARIAEVLKLQDISSIQLEIVTLGQAYPDLSDVQVTALLSLKSNLSASAVKRIKKTLLDIQDTTSSQDGPSFFSKVLGFH</sequence>
<gene>
    <name evidence="3" type="primary">LOC112246803</name>
</gene>
<evidence type="ECO:0000313" key="4">
    <source>
        <dbReference type="Proteomes" id="UP000694402"/>
    </source>
</evidence>
<comment type="similarity">
    <text evidence="1">Belongs to the SEC6 family.</text>
</comment>
<proteinExistence type="inferred from homology"/>
<dbReference type="Ensembl" id="ENSOTST00005079581.2">
    <property type="protein sequence ID" value="ENSOTSP00005073442.2"/>
    <property type="gene ID" value="ENSOTSG00005034647.2"/>
</dbReference>